<dbReference type="GO" id="GO:0004252">
    <property type="term" value="F:serine-type endopeptidase activity"/>
    <property type="evidence" value="ECO:0007669"/>
    <property type="project" value="UniProtKB-UniRule"/>
</dbReference>
<dbReference type="PROSITE" id="PS00137">
    <property type="entry name" value="SUBTILASE_HIS"/>
    <property type="match status" value="1"/>
</dbReference>
<keyword evidence="2 5" id="KW-0645">Protease</keyword>
<evidence type="ECO:0000256" key="4">
    <source>
        <dbReference type="ARBA" id="ARBA00022825"/>
    </source>
</evidence>
<feature type="region of interest" description="Disordered" evidence="7">
    <location>
        <begin position="214"/>
        <end position="238"/>
    </location>
</feature>
<feature type="region of interest" description="Disordered" evidence="7">
    <location>
        <begin position="120"/>
        <end position="146"/>
    </location>
</feature>
<dbReference type="EMBL" id="VANP01000005">
    <property type="protein sequence ID" value="TLP59584.1"/>
    <property type="molecule type" value="Genomic_DNA"/>
</dbReference>
<evidence type="ECO:0000256" key="1">
    <source>
        <dbReference type="ARBA" id="ARBA00011073"/>
    </source>
</evidence>
<evidence type="ECO:0000256" key="7">
    <source>
        <dbReference type="SAM" id="MobiDB-lite"/>
    </source>
</evidence>
<dbReference type="GO" id="GO:0006508">
    <property type="term" value="P:proteolysis"/>
    <property type="evidence" value="ECO:0007669"/>
    <property type="project" value="UniProtKB-KW"/>
</dbReference>
<dbReference type="Proteomes" id="UP000309033">
    <property type="component" value="Unassembled WGS sequence"/>
</dbReference>
<feature type="region of interest" description="Disordered" evidence="7">
    <location>
        <begin position="408"/>
        <end position="435"/>
    </location>
</feature>
<keyword evidence="4 5" id="KW-0720">Serine protease</keyword>
<dbReference type="PROSITE" id="PS51892">
    <property type="entry name" value="SUBTILASE"/>
    <property type="match status" value="1"/>
</dbReference>
<dbReference type="SUPFAM" id="SSF52743">
    <property type="entry name" value="Subtilisin-like"/>
    <property type="match status" value="1"/>
</dbReference>
<comment type="caution">
    <text evidence="10">The sequence shown here is derived from an EMBL/GenBank/DDBJ whole genome shotgun (WGS) entry which is preliminary data.</text>
</comment>
<feature type="active site" description="Charge relay system" evidence="5">
    <location>
        <position position="485"/>
    </location>
</feature>
<evidence type="ECO:0000256" key="8">
    <source>
        <dbReference type="SAM" id="SignalP"/>
    </source>
</evidence>
<dbReference type="Gene3D" id="3.40.50.200">
    <property type="entry name" value="Peptidase S8/S53 domain"/>
    <property type="match status" value="1"/>
</dbReference>
<keyword evidence="8" id="KW-0732">Signal</keyword>
<evidence type="ECO:0000256" key="2">
    <source>
        <dbReference type="ARBA" id="ARBA00022670"/>
    </source>
</evidence>
<dbReference type="OrthoDB" id="9813435at2"/>
<proteinExistence type="inferred from homology"/>
<dbReference type="PRINTS" id="PR00723">
    <property type="entry name" value="SUBTILISIN"/>
</dbReference>
<dbReference type="PANTHER" id="PTHR43806">
    <property type="entry name" value="PEPTIDASE S8"/>
    <property type="match status" value="1"/>
</dbReference>
<evidence type="ECO:0000313" key="10">
    <source>
        <dbReference type="EMBL" id="TLP59584.1"/>
    </source>
</evidence>
<protein>
    <submittedName>
        <fullName evidence="10">Peptidase S8</fullName>
    </submittedName>
</protein>
<dbReference type="InterPro" id="IPR022398">
    <property type="entry name" value="Peptidase_S8_His-AS"/>
</dbReference>
<sequence>MKRAVVIAFTFLVTATSAAAAKAGQPVAEAGRETEYVVLYKEGVNAADARGAIQAAGGRILKENGTVGLATVSTTDPGFTSLLRGSALIEGVARNRSVGGVPENAPMSDGAVRKVLRAEAFEEPGTGERGTPSAAKRRKPAPQAEPLSELQWDMKQIGATVDGSYKYGQGDPEVLVAILDTGVDGSHPDIAPNFNRELSRNFTVDIPVDADGEEVDGPCEEEPDRSCEDPADVDEDGHGTHVASALAAPINGLGIAGVAPKVSIVNLRVGSDAGYFFLQPSVDALTYAADIGVDVANMSFYTDPWLSNCTGNPSDSPEERLEQTTIRSAMQRALDYAHARGVTLITAIGNQAVDLTKDYVDSSSPNFVRVPGEKPHSRTITPDCDIMPVEGNHVIRVSATGVSERKSFGSNYGDGSTDLAAPGGDTYDTPDNTRDTTRATLAAYPKALAVARGELNPDGTPNVARVVRDCDDAVCAYYQYDQGTSMASPRAAGVAALIVSEHGHQDREHGGKTLNPDVVEAMLKTTATRKDCPTPAAYTYTRHLPNGTTVTDTHLCEGNRFRNGFYGYGIVNALRAVR</sequence>
<evidence type="ECO:0000259" key="9">
    <source>
        <dbReference type="Pfam" id="PF00082"/>
    </source>
</evidence>
<reference evidence="10" key="1">
    <citation type="submission" date="2019-05" db="EMBL/GenBank/DDBJ databases">
        <title>Isolation, diversity and antifungal activity of Actinobacteria from wheat.</title>
        <authorList>
            <person name="Yu B."/>
        </authorList>
    </citation>
    <scope>NUCLEOTIDE SEQUENCE [LARGE SCALE GENOMIC DNA]</scope>
    <source>
        <strain evidence="10">NEAU-HEGS1-5</strain>
    </source>
</reference>
<organism evidence="10 11">
    <name type="scientific">Microbispora triticiradicis</name>
    <dbReference type="NCBI Taxonomy" id="2200763"/>
    <lineage>
        <taxon>Bacteria</taxon>
        <taxon>Bacillati</taxon>
        <taxon>Actinomycetota</taxon>
        <taxon>Actinomycetes</taxon>
        <taxon>Streptosporangiales</taxon>
        <taxon>Streptosporangiaceae</taxon>
        <taxon>Microbispora</taxon>
    </lineage>
</organism>
<dbReference type="InterPro" id="IPR023827">
    <property type="entry name" value="Peptidase_S8_Asp-AS"/>
</dbReference>
<dbReference type="PROSITE" id="PS00138">
    <property type="entry name" value="SUBTILASE_SER"/>
    <property type="match status" value="1"/>
</dbReference>
<evidence type="ECO:0000313" key="11">
    <source>
        <dbReference type="Proteomes" id="UP000309033"/>
    </source>
</evidence>
<feature type="signal peptide" evidence="8">
    <location>
        <begin position="1"/>
        <end position="20"/>
    </location>
</feature>
<dbReference type="PANTHER" id="PTHR43806:SF11">
    <property type="entry name" value="CEREVISIN-RELATED"/>
    <property type="match status" value="1"/>
</dbReference>
<dbReference type="Pfam" id="PF00082">
    <property type="entry name" value="Peptidase_S8"/>
    <property type="match status" value="1"/>
</dbReference>
<dbReference type="InterPro" id="IPR015500">
    <property type="entry name" value="Peptidase_S8_subtilisin-rel"/>
</dbReference>
<dbReference type="InterPro" id="IPR000209">
    <property type="entry name" value="Peptidase_S8/S53_dom"/>
</dbReference>
<dbReference type="AlphaFoldDB" id="A0A5R8Z210"/>
<keyword evidence="3 5" id="KW-0378">Hydrolase</keyword>
<feature type="active site" description="Charge relay system" evidence="5">
    <location>
        <position position="238"/>
    </location>
</feature>
<name>A0A5R8Z210_9ACTN</name>
<dbReference type="PROSITE" id="PS00136">
    <property type="entry name" value="SUBTILASE_ASP"/>
    <property type="match status" value="1"/>
</dbReference>
<dbReference type="InterPro" id="IPR050131">
    <property type="entry name" value="Peptidase_S8_subtilisin-like"/>
</dbReference>
<dbReference type="InterPro" id="IPR036852">
    <property type="entry name" value="Peptidase_S8/S53_dom_sf"/>
</dbReference>
<evidence type="ECO:0000256" key="3">
    <source>
        <dbReference type="ARBA" id="ARBA00022801"/>
    </source>
</evidence>
<evidence type="ECO:0000256" key="6">
    <source>
        <dbReference type="RuleBase" id="RU003355"/>
    </source>
</evidence>
<accession>A0A5R8Z210</accession>
<dbReference type="InterPro" id="IPR023828">
    <property type="entry name" value="Peptidase_S8_Ser-AS"/>
</dbReference>
<feature type="chain" id="PRO_5024458281" evidence="8">
    <location>
        <begin position="21"/>
        <end position="578"/>
    </location>
</feature>
<comment type="similarity">
    <text evidence="1 5 6">Belongs to the peptidase S8 family.</text>
</comment>
<gene>
    <name evidence="10" type="ORF">FED44_14875</name>
</gene>
<keyword evidence="11" id="KW-1185">Reference proteome</keyword>
<evidence type="ECO:0000256" key="5">
    <source>
        <dbReference type="PROSITE-ProRule" id="PRU01240"/>
    </source>
</evidence>
<feature type="compositionally biased region" description="Acidic residues" evidence="7">
    <location>
        <begin position="214"/>
        <end position="235"/>
    </location>
</feature>
<feature type="domain" description="Peptidase S8/S53" evidence="9">
    <location>
        <begin position="173"/>
        <end position="530"/>
    </location>
</feature>
<feature type="active site" description="Charge relay system" evidence="5">
    <location>
        <position position="180"/>
    </location>
</feature>